<organism evidence="2 3">
    <name type="scientific">Pseudomonas luteola</name>
    <dbReference type="NCBI Taxonomy" id="47886"/>
    <lineage>
        <taxon>Bacteria</taxon>
        <taxon>Pseudomonadati</taxon>
        <taxon>Pseudomonadota</taxon>
        <taxon>Gammaproteobacteria</taxon>
        <taxon>Pseudomonadales</taxon>
        <taxon>Pseudomonadaceae</taxon>
        <taxon>Pseudomonas</taxon>
    </lineage>
</organism>
<keyword evidence="1" id="KW-0472">Membrane</keyword>
<gene>
    <name evidence="2" type="ORF">NCTC11842_00688</name>
</gene>
<dbReference type="AlphaFoldDB" id="A0A2X2C9Z9"/>
<dbReference type="EMBL" id="UAUF01000007">
    <property type="protein sequence ID" value="SPZ02566.1"/>
    <property type="molecule type" value="Genomic_DNA"/>
</dbReference>
<proteinExistence type="predicted"/>
<keyword evidence="1" id="KW-1133">Transmembrane helix</keyword>
<evidence type="ECO:0000256" key="1">
    <source>
        <dbReference type="SAM" id="Phobius"/>
    </source>
</evidence>
<name>A0A2X2C9Z9_PSELU</name>
<sequence length="85" mass="9110">MSMTAAQQAAFKGNSGLTPTDFSTVFLGGVMALLLLWGVWAMIVAYKGWASRKLTTEKFAGLVGRFLMLYLVVGFVVLAKTKSGS</sequence>
<evidence type="ECO:0000313" key="3">
    <source>
        <dbReference type="Proteomes" id="UP000250443"/>
    </source>
</evidence>
<dbReference type="Pfam" id="PF11660">
    <property type="entry name" value="DUF3262"/>
    <property type="match status" value="1"/>
</dbReference>
<accession>A0A2X2C9Z9</accession>
<dbReference type="InterPro" id="IPR021676">
    <property type="entry name" value="DUF3262"/>
</dbReference>
<dbReference type="NCBIfam" id="TIGR03758">
    <property type="entry name" value="conj_TIGR03758"/>
    <property type="match status" value="1"/>
</dbReference>
<keyword evidence="1" id="KW-0812">Transmembrane</keyword>
<dbReference type="Proteomes" id="UP000250443">
    <property type="component" value="Unassembled WGS sequence"/>
</dbReference>
<dbReference type="RefSeq" id="WP_245960687.1">
    <property type="nucleotide sequence ID" value="NZ_UAUF01000007.1"/>
</dbReference>
<feature type="transmembrane region" description="Helical" evidence="1">
    <location>
        <begin position="59"/>
        <end position="79"/>
    </location>
</feature>
<protein>
    <submittedName>
        <fullName evidence="2">Integrating conjugative element protein</fullName>
    </submittedName>
</protein>
<feature type="transmembrane region" description="Helical" evidence="1">
    <location>
        <begin position="25"/>
        <end position="47"/>
    </location>
</feature>
<evidence type="ECO:0000313" key="2">
    <source>
        <dbReference type="EMBL" id="SPZ02566.1"/>
    </source>
</evidence>
<reference evidence="2 3" key="1">
    <citation type="submission" date="2018-06" db="EMBL/GenBank/DDBJ databases">
        <authorList>
            <consortium name="Pathogen Informatics"/>
            <person name="Doyle S."/>
        </authorList>
    </citation>
    <scope>NUCLEOTIDE SEQUENCE [LARGE SCALE GENOMIC DNA]</scope>
    <source>
        <strain evidence="2 3">NCTC11842</strain>
    </source>
</reference>